<dbReference type="AlphaFoldDB" id="A0A8S1PAX0"/>
<dbReference type="Pfam" id="PF00636">
    <property type="entry name" value="Ribonuclease_3"/>
    <property type="match status" value="2"/>
</dbReference>
<evidence type="ECO:0000313" key="4">
    <source>
        <dbReference type="Proteomes" id="UP000688137"/>
    </source>
</evidence>
<reference evidence="3" key="1">
    <citation type="submission" date="2021-01" db="EMBL/GenBank/DDBJ databases">
        <authorList>
            <consortium name="Genoscope - CEA"/>
            <person name="William W."/>
        </authorList>
    </citation>
    <scope>NUCLEOTIDE SEQUENCE</scope>
</reference>
<dbReference type="InterPro" id="IPR000999">
    <property type="entry name" value="RNase_III_dom"/>
</dbReference>
<comment type="caution">
    <text evidence="3">The sequence shown here is derived from an EMBL/GenBank/DDBJ whole genome shotgun (WGS) entry which is preliminary data.</text>
</comment>
<proteinExistence type="predicted"/>
<keyword evidence="1" id="KW-0378">Hydrolase</keyword>
<feature type="domain" description="RNase III" evidence="2">
    <location>
        <begin position="509"/>
        <end position="561"/>
    </location>
</feature>
<dbReference type="PANTHER" id="PTHR14950">
    <property type="entry name" value="DICER-RELATED"/>
    <property type="match status" value="1"/>
</dbReference>
<feature type="domain" description="RNase III" evidence="2">
    <location>
        <begin position="328"/>
        <end position="460"/>
    </location>
</feature>
<dbReference type="GO" id="GO:0006396">
    <property type="term" value="P:RNA processing"/>
    <property type="evidence" value="ECO:0007669"/>
    <property type="project" value="InterPro"/>
</dbReference>
<dbReference type="Proteomes" id="UP000688137">
    <property type="component" value="Unassembled WGS sequence"/>
</dbReference>
<dbReference type="GO" id="GO:0004525">
    <property type="term" value="F:ribonuclease III activity"/>
    <property type="evidence" value="ECO:0007669"/>
    <property type="project" value="InterPro"/>
</dbReference>
<dbReference type="PROSITE" id="PS00517">
    <property type="entry name" value="RNASE_3_1"/>
    <property type="match status" value="1"/>
</dbReference>
<dbReference type="PANTHER" id="PTHR14950:SF37">
    <property type="entry name" value="ENDORIBONUCLEASE DICER"/>
    <property type="match status" value="1"/>
</dbReference>
<dbReference type="SMART" id="SM00535">
    <property type="entry name" value="RIBOc"/>
    <property type="match status" value="2"/>
</dbReference>
<dbReference type="CDD" id="cd00593">
    <property type="entry name" value="RIBOc"/>
    <property type="match status" value="2"/>
</dbReference>
<organism evidence="3 4">
    <name type="scientific">Paramecium primaurelia</name>
    <dbReference type="NCBI Taxonomy" id="5886"/>
    <lineage>
        <taxon>Eukaryota</taxon>
        <taxon>Sar</taxon>
        <taxon>Alveolata</taxon>
        <taxon>Ciliophora</taxon>
        <taxon>Intramacronucleata</taxon>
        <taxon>Oligohymenophorea</taxon>
        <taxon>Peniculida</taxon>
        <taxon>Parameciidae</taxon>
        <taxon>Paramecium</taxon>
    </lineage>
</organism>
<dbReference type="OMA" id="QISSHYI"/>
<protein>
    <recommendedName>
        <fullName evidence="2">RNase III domain-containing protein</fullName>
    </recommendedName>
</protein>
<accession>A0A8S1PAX0</accession>
<name>A0A8S1PAX0_PARPR</name>
<keyword evidence="4" id="KW-1185">Reference proteome</keyword>
<evidence type="ECO:0000259" key="2">
    <source>
        <dbReference type="PROSITE" id="PS50142"/>
    </source>
</evidence>
<evidence type="ECO:0000256" key="1">
    <source>
        <dbReference type="ARBA" id="ARBA00022801"/>
    </source>
</evidence>
<dbReference type="EMBL" id="CAJJDM010000114">
    <property type="protein sequence ID" value="CAD8100044.1"/>
    <property type="molecule type" value="Genomic_DNA"/>
</dbReference>
<sequence>MTETTNVQSIGYLPPQISSHYITFEKGQKVLLFLNYFQIDDQSLILISPRNFEYSNLNFIMFSSNICPSYKASKKLIVSIEQFKSIVSFNILLFCDLYQNNSAKSYSKQARTIESFISPNQCDQVNILTVPGEQGIDFKKVEQYLDCKFKYIKQHYRSNSLVYMDSPYKLYNVLYCFDKNTQLIEYFRFLIDNQIYNELSEIQQHYQVSNLEMTLYKFFDNKDLPNSMNSVQAIRKKFNNQTKDQQFYLLQQMKHINQMHQQADYQNLICPDCQSISKCSFLVSKSQQIFLAGQSELYAYPIPIEYMNLIGRLFSQLICQMMHYAKTQNVNNKLSNIAQIERIEEAISCPSFNLERNYQNLEMLGDSVIKYLTSAMLFEDRGLNNESLLSSLRIKLITNKHLSDVYIPLQIRTMNSKIHYKKVRNHMTTTINDVDDFKLSRKQQADIYEAICGACYIKDYEFSDVIKFFKLTNFGFQGIFQIFYSGNSLIQFPDIYNNNIYPFKQQKQLKPFVQKSIYNQSLEKFEQFLGCKLSRLSEAMTVDDYERLEFLGDAILELLIVVNVHKECEKYYYTQQQQQMCREGKLQSNLLLCPGWLHIAKISLLDNGFMGTMALYYGYHQYAIGLCQETQNEIEKVLDSLRQEEFNEFYLINQYSTQIPKIMSDLWESVAACIMIEYGWEGVVKIYGEMYKPFIQYVVQNIYTIYDYYQVINRNIQIEKN</sequence>
<dbReference type="PROSITE" id="PS50142">
    <property type="entry name" value="RNASE_3_2"/>
    <property type="match status" value="2"/>
</dbReference>
<evidence type="ECO:0000313" key="3">
    <source>
        <dbReference type="EMBL" id="CAD8100044.1"/>
    </source>
</evidence>
<gene>
    <name evidence="3" type="ORF">PPRIM_AZ9-3.1.T1110102</name>
</gene>